<evidence type="ECO:0000313" key="14">
    <source>
        <dbReference type="Proteomes" id="UP000652681"/>
    </source>
</evidence>
<dbReference type="InterPro" id="IPR030378">
    <property type="entry name" value="G_CP_dom"/>
</dbReference>
<dbReference type="PANTHER" id="PTHR32120">
    <property type="entry name" value="SMALL RIBOSOMAL SUBUNIT BIOGENESIS GTPASE RSGA"/>
    <property type="match status" value="1"/>
</dbReference>
<dbReference type="Pfam" id="PF03193">
    <property type="entry name" value="RsgA_GTPase"/>
    <property type="match status" value="1"/>
</dbReference>
<reference evidence="13" key="1">
    <citation type="submission" date="2020-09" db="EMBL/GenBank/DDBJ databases">
        <title>Taishania pollutisoli gen. nov., sp. nov., Isolated from Tetrabromobisphenol A-Contaminated Soil.</title>
        <authorList>
            <person name="Chen Q."/>
        </authorList>
    </citation>
    <scope>NUCLEOTIDE SEQUENCE</scope>
    <source>
        <strain evidence="13">CZZ-1</strain>
    </source>
</reference>
<feature type="binding site" evidence="10">
    <location>
        <position position="264"/>
    </location>
    <ligand>
        <name>Zn(2+)</name>
        <dbReference type="ChEBI" id="CHEBI:29105"/>
    </ligand>
</feature>
<evidence type="ECO:0000256" key="1">
    <source>
        <dbReference type="ARBA" id="ARBA00022490"/>
    </source>
</evidence>
<feature type="domain" description="EngC GTPase" evidence="11">
    <location>
        <begin position="88"/>
        <end position="238"/>
    </location>
</feature>
<dbReference type="NCBIfam" id="TIGR00157">
    <property type="entry name" value="ribosome small subunit-dependent GTPase A"/>
    <property type="match status" value="1"/>
</dbReference>
<keyword evidence="6 10" id="KW-0378">Hydrolase</keyword>
<keyword evidence="8 10" id="KW-0694">RNA-binding</keyword>
<comment type="subcellular location">
    <subcellularLocation>
        <location evidence="10">Cytoplasm</location>
    </subcellularLocation>
</comment>
<feature type="binding site" evidence="10">
    <location>
        <begin position="182"/>
        <end position="190"/>
    </location>
    <ligand>
        <name>GTP</name>
        <dbReference type="ChEBI" id="CHEBI:37565"/>
    </ligand>
</feature>
<feature type="binding site" evidence="10">
    <location>
        <position position="269"/>
    </location>
    <ligand>
        <name>Zn(2+)</name>
        <dbReference type="ChEBI" id="CHEBI:29105"/>
    </ligand>
</feature>
<evidence type="ECO:0000256" key="8">
    <source>
        <dbReference type="ARBA" id="ARBA00022884"/>
    </source>
</evidence>
<keyword evidence="7 10" id="KW-0862">Zinc</keyword>
<evidence type="ECO:0000256" key="10">
    <source>
        <dbReference type="HAMAP-Rule" id="MF_01820"/>
    </source>
</evidence>
<comment type="caution">
    <text evidence="13">The sequence shown here is derived from an EMBL/GenBank/DDBJ whole genome shotgun (WGS) entry which is preliminary data.</text>
</comment>
<keyword evidence="1 10" id="KW-0963">Cytoplasm</keyword>
<dbReference type="Proteomes" id="UP000652681">
    <property type="component" value="Unassembled WGS sequence"/>
</dbReference>
<comment type="cofactor">
    <cofactor evidence="10">
        <name>Zn(2+)</name>
        <dbReference type="ChEBI" id="CHEBI:29105"/>
    </cofactor>
    <text evidence="10">Binds 1 zinc ion per subunit.</text>
</comment>
<dbReference type="Gene3D" id="1.10.40.50">
    <property type="entry name" value="Probable gtpase engc, domain 3"/>
    <property type="match status" value="1"/>
</dbReference>
<name>A0A8J6P755_9FLAO</name>
<dbReference type="Gene3D" id="3.40.50.300">
    <property type="entry name" value="P-loop containing nucleotide triphosphate hydrolases"/>
    <property type="match status" value="1"/>
</dbReference>
<feature type="binding site" evidence="10">
    <location>
        <begin position="128"/>
        <end position="131"/>
    </location>
    <ligand>
        <name>GTP</name>
        <dbReference type="ChEBI" id="CHEBI:37565"/>
    </ligand>
</feature>
<evidence type="ECO:0000313" key="13">
    <source>
        <dbReference type="EMBL" id="MBC9813249.1"/>
    </source>
</evidence>
<dbReference type="AlphaFoldDB" id="A0A8J6P755"/>
<keyword evidence="3 10" id="KW-0479">Metal-binding</keyword>
<keyword evidence="2 10" id="KW-0690">Ribosome biogenesis</keyword>
<dbReference type="CDD" id="cd01854">
    <property type="entry name" value="YjeQ_EngC"/>
    <property type="match status" value="1"/>
</dbReference>
<comment type="subunit">
    <text evidence="10">Monomer. Associates with 30S ribosomal subunit, binds 16S rRNA.</text>
</comment>
<keyword evidence="9 10" id="KW-0342">GTP-binding</keyword>
<dbReference type="GO" id="GO:0003924">
    <property type="term" value="F:GTPase activity"/>
    <property type="evidence" value="ECO:0007669"/>
    <property type="project" value="UniProtKB-UniRule"/>
</dbReference>
<keyword evidence="4 10" id="KW-0699">rRNA-binding</keyword>
<dbReference type="InterPro" id="IPR027417">
    <property type="entry name" value="P-loop_NTPase"/>
</dbReference>
<evidence type="ECO:0000259" key="11">
    <source>
        <dbReference type="PROSITE" id="PS50936"/>
    </source>
</evidence>
<feature type="binding site" evidence="10">
    <location>
        <position position="277"/>
    </location>
    <ligand>
        <name>Zn(2+)</name>
        <dbReference type="ChEBI" id="CHEBI:29105"/>
    </ligand>
</feature>
<dbReference type="RefSeq" id="WP_163492595.1">
    <property type="nucleotide sequence ID" value="NZ_JACVEL010000009.1"/>
</dbReference>
<dbReference type="PANTHER" id="PTHR32120:SF11">
    <property type="entry name" value="SMALL RIBOSOMAL SUBUNIT BIOGENESIS GTPASE RSGA 1, MITOCHONDRIAL-RELATED"/>
    <property type="match status" value="1"/>
</dbReference>
<evidence type="ECO:0000256" key="4">
    <source>
        <dbReference type="ARBA" id="ARBA00022730"/>
    </source>
</evidence>
<dbReference type="SUPFAM" id="SSF50249">
    <property type="entry name" value="Nucleic acid-binding proteins"/>
    <property type="match status" value="1"/>
</dbReference>
<evidence type="ECO:0000256" key="3">
    <source>
        <dbReference type="ARBA" id="ARBA00022723"/>
    </source>
</evidence>
<dbReference type="PROSITE" id="PS50936">
    <property type="entry name" value="ENGC_GTPASE"/>
    <property type="match status" value="1"/>
</dbReference>
<dbReference type="Pfam" id="PF16745">
    <property type="entry name" value="RsgA_N"/>
    <property type="match status" value="1"/>
</dbReference>
<evidence type="ECO:0000256" key="7">
    <source>
        <dbReference type="ARBA" id="ARBA00022833"/>
    </source>
</evidence>
<comment type="function">
    <text evidence="10">One of several proteins that assist in the late maturation steps of the functional core of the 30S ribosomal subunit. Helps release RbfA from mature subunits. May play a role in the assembly of ribosomal proteins into the subunit. Circularly permuted GTPase that catalyzes slow GTP hydrolysis, GTPase activity is stimulated by the 30S ribosomal subunit.</text>
</comment>
<keyword evidence="5 10" id="KW-0547">Nucleotide-binding</keyword>
<sequence>MKGKVLKSTGKWYIVELEDGSVVNCRIRGKIRLEGLSTTNPVAAGDGVIVTDEIDGEGNRTISSIEKRTNYIVRKSTNLSKQMQILAANVDRAYLVVTIKNPVTHLAFIDRFLVSAESFRIPTTILFNKIDLYDEEELEYAKALAFMYKEIGYETYLIHAEKPASIQFLKEEINGKQVMISGHSGVGKSTLVNGLDPSLQLRTGEISDVHLQGKHTTTFAEMHQLSSGGYIIDTPGIRAFGIIEIEKEHISHYFPEMRERLNQCKFHNCKHLNEPKCAVKAAVEAGEIYESRYQTYYQLMTEDSSEVYRKNEFA</sequence>
<keyword evidence="14" id="KW-1185">Reference proteome</keyword>
<dbReference type="EC" id="3.6.1.-" evidence="10"/>
<dbReference type="GO" id="GO:0042274">
    <property type="term" value="P:ribosomal small subunit biogenesis"/>
    <property type="evidence" value="ECO:0007669"/>
    <property type="project" value="UniProtKB-UniRule"/>
</dbReference>
<evidence type="ECO:0000256" key="2">
    <source>
        <dbReference type="ARBA" id="ARBA00022517"/>
    </source>
</evidence>
<dbReference type="EMBL" id="JACVEL010000009">
    <property type="protein sequence ID" value="MBC9813249.1"/>
    <property type="molecule type" value="Genomic_DNA"/>
</dbReference>
<dbReference type="GO" id="GO:0019843">
    <property type="term" value="F:rRNA binding"/>
    <property type="evidence" value="ECO:0007669"/>
    <property type="project" value="UniProtKB-KW"/>
</dbReference>
<dbReference type="GO" id="GO:0046872">
    <property type="term" value="F:metal ion binding"/>
    <property type="evidence" value="ECO:0007669"/>
    <property type="project" value="UniProtKB-KW"/>
</dbReference>
<dbReference type="InterPro" id="IPR031944">
    <property type="entry name" value="RsgA_N"/>
</dbReference>
<dbReference type="CDD" id="cd04466">
    <property type="entry name" value="S1_YloQ_GTPase"/>
    <property type="match status" value="1"/>
</dbReference>
<proteinExistence type="inferred from homology"/>
<comment type="similarity">
    <text evidence="10">Belongs to the TRAFAC class YlqF/YawG GTPase family. RsgA subfamily.</text>
</comment>
<feature type="binding site" evidence="10">
    <location>
        <position position="271"/>
    </location>
    <ligand>
        <name>Zn(2+)</name>
        <dbReference type="ChEBI" id="CHEBI:29105"/>
    </ligand>
</feature>
<dbReference type="GO" id="GO:0005525">
    <property type="term" value="F:GTP binding"/>
    <property type="evidence" value="ECO:0007669"/>
    <property type="project" value="UniProtKB-UniRule"/>
</dbReference>
<dbReference type="InterPro" id="IPR012340">
    <property type="entry name" value="NA-bd_OB-fold"/>
</dbReference>
<organism evidence="13 14">
    <name type="scientific">Taishania pollutisoli</name>
    <dbReference type="NCBI Taxonomy" id="2766479"/>
    <lineage>
        <taxon>Bacteria</taxon>
        <taxon>Pseudomonadati</taxon>
        <taxon>Bacteroidota</taxon>
        <taxon>Flavobacteriia</taxon>
        <taxon>Flavobacteriales</taxon>
        <taxon>Crocinitomicaceae</taxon>
        <taxon>Taishania</taxon>
    </lineage>
</organism>
<evidence type="ECO:0000256" key="5">
    <source>
        <dbReference type="ARBA" id="ARBA00022741"/>
    </source>
</evidence>
<evidence type="ECO:0000259" key="12">
    <source>
        <dbReference type="PROSITE" id="PS51721"/>
    </source>
</evidence>
<evidence type="ECO:0000256" key="9">
    <source>
        <dbReference type="ARBA" id="ARBA00023134"/>
    </source>
</evidence>
<gene>
    <name evidence="10 13" type="primary">rsgA</name>
    <name evidence="13" type="ORF">H9Y05_12295</name>
</gene>
<dbReference type="SUPFAM" id="SSF52540">
    <property type="entry name" value="P-loop containing nucleoside triphosphate hydrolases"/>
    <property type="match status" value="1"/>
</dbReference>
<accession>A0A8J6P755</accession>
<dbReference type="PROSITE" id="PS51721">
    <property type="entry name" value="G_CP"/>
    <property type="match status" value="1"/>
</dbReference>
<dbReference type="Gene3D" id="2.40.50.140">
    <property type="entry name" value="Nucleic acid-binding proteins"/>
    <property type="match status" value="1"/>
</dbReference>
<dbReference type="GO" id="GO:0005737">
    <property type="term" value="C:cytoplasm"/>
    <property type="evidence" value="ECO:0007669"/>
    <property type="project" value="UniProtKB-SubCell"/>
</dbReference>
<dbReference type="InterPro" id="IPR004881">
    <property type="entry name" value="Ribosome_biogen_GTPase_RsgA"/>
</dbReference>
<feature type="domain" description="CP-type G" evidence="12">
    <location>
        <begin position="79"/>
        <end position="240"/>
    </location>
</feature>
<evidence type="ECO:0000256" key="6">
    <source>
        <dbReference type="ARBA" id="ARBA00022801"/>
    </source>
</evidence>
<dbReference type="HAMAP" id="MF_01820">
    <property type="entry name" value="GTPase_RsgA"/>
    <property type="match status" value="1"/>
</dbReference>
<dbReference type="InterPro" id="IPR010914">
    <property type="entry name" value="RsgA_GTPase_dom"/>
</dbReference>
<protein>
    <recommendedName>
        <fullName evidence="10">Small ribosomal subunit biogenesis GTPase RsgA</fullName>
        <ecNumber evidence="10">3.6.1.-</ecNumber>
    </recommendedName>
</protein>